<dbReference type="OrthoDB" id="10256906at2759"/>
<dbReference type="Pfam" id="PF12584">
    <property type="entry name" value="TRAPPC10"/>
    <property type="match status" value="1"/>
</dbReference>
<proteinExistence type="predicted"/>
<evidence type="ECO:0000313" key="3">
    <source>
        <dbReference type="EMBL" id="KAB7502746.1"/>
    </source>
</evidence>
<feature type="signal peptide" evidence="1">
    <location>
        <begin position="1"/>
        <end position="19"/>
    </location>
</feature>
<evidence type="ECO:0000313" key="4">
    <source>
        <dbReference type="Proteomes" id="UP000326759"/>
    </source>
</evidence>
<gene>
    <name evidence="3" type="ORF">Anas_11775</name>
</gene>
<dbReference type="GO" id="GO:1990071">
    <property type="term" value="C:TRAPPII protein complex"/>
    <property type="evidence" value="ECO:0007669"/>
    <property type="project" value="InterPro"/>
</dbReference>
<reference evidence="3 4" key="1">
    <citation type="journal article" date="2019" name="PLoS Biol.">
        <title>Sex chromosomes control vertical transmission of feminizing Wolbachia symbionts in an isopod.</title>
        <authorList>
            <person name="Becking T."/>
            <person name="Chebbi M.A."/>
            <person name="Giraud I."/>
            <person name="Moumen B."/>
            <person name="Laverre T."/>
            <person name="Caubet Y."/>
            <person name="Peccoud J."/>
            <person name="Gilbert C."/>
            <person name="Cordaux R."/>
        </authorList>
    </citation>
    <scope>NUCLEOTIDE SEQUENCE [LARGE SCALE GENOMIC DNA]</scope>
    <source>
        <strain evidence="3">ANa2</strain>
        <tissue evidence="3">Whole body excluding digestive tract and cuticle</tissue>
    </source>
</reference>
<dbReference type="InterPro" id="IPR045126">
    <property type="entry name" value="TRAPPC10/Trs130"/>
</dbReference>
<sequence>MIVFLQHFVTLSRFQTVCADLTASYMWEMAVDYSVLDIPHLKMEFTLDYRPVLENEDSVSPQEESRSYKYNFDLHNFKTLYTVKARVEPTKGSEFCRAGNMCHFHIIIQQVDTDCVDGLFKKKEPSSSESSGPNSFAANSIMYEVITDQAMWAVCGRTSGVLTLDTETRQTVMLDVMPLIGGFLPLPSVRLSKYIPAESKQMARDGKRSDIVGTASSVPRLEPFSPGQIYNFCKALQVHVLPAANVQSESSGN</sequence>
<protein>
    <recommendedName>
        <fullName evidence="2">TRAPPC10/Trs130 C-terminal domain-containing protein</fullName>
    </recommendedName>
</protein>
<dbReference type="InterPro" id="IPR022233">
    <property type="entry name" value="TRAPPC10/Trs130_C"/>
</dbReference>
<dbReference type="Proteomes" id="UP000326759">
    <property type="component" value="Unassembled WGS sequence"/>
</dbReference>
<keyword evidence="1" id="KW-0732">Signal</keyword>
<accession>A0A5N5T825</accession>
<dbReference type="GO" id="GO:0006891">
    <property type="term" value="P:intra-Golgi vesicle-mediated transport"/>
    <property type="evidence" value="ECO:0007669"/>
    <property type="project" value="TreeGrafter"/>
</dbReference>
<dbReference type="GO" id="GO:0005829">
    <property type="term" value="C:cytosol"/>
    <property type="evidence" value="ECO:0007669"/>
    <property type="project" value="GOC"/>
</dbReference>
<keyword evidence="4" id="KW-1185">Reference proteome</keyword>
<dbReference type="PANTHER" id="PTHR13251">
    <property type="entry name" value="EPILEPSY HOLOPROSENCEPHALY CANDIDATE 1/TMEM1"/>
    <property type="match status" value="1"/>
</dbReference>
<feature type="chain" id="PRO_5024451072" description="TRAPPC10/Trs130 C-terminal domain-containing protein" evidence="1">
    <location>
        <begin position="20"/>
        <end position="253"/>
    </location>
</feature>
<evidence type="ECO:0000259" key="2">
    <source>
        <dbReference type="Pfam" id="PF12584"/>
    </source>
</evidence>
<organism evidence="3 4">
    <name type="scientific">Armadillidium nasatum</name>
    <dbReference type="NCBI Taxonomy" id="96803"/>
    <lineage>
        <taxon>Eukaryota</taxon>
        <taxon>Metazoa</taxon>
        <taxon>Ecdysozoa</taxon>
        <taxon>Arthropoda</taxon>
        <taxon>Crustacea</taxon>
        <taxon>Multicrustacea</taxon>
        <taxon>Malacostraca</taxon>
        <taxon>Eumalacostraca</taxon>
        <taxon>Peracarida</taxon>
        <taxon>Isopoda</taxon>
        <taxon>Oniscidea</taxon>
        <taxon>Crinocheta</taxon>
        <taxon>Armadillidiidae</taxon>
        <taxon>Armadillidium</taxon>
    </lineage>
</organism>
<comment type="caution">
    <text evidence="3">The sequence shown here is derived from an EMBL/GenBank/DDBJ whole genome shotgun (WGS) entry which is preliminary data.</text>
</comment>
<dbReference type="PANTHER" id="PTHR13251:SF3">
    <property type="entry name" value="TRAFFICKING PROTEIN PARTICLE COMPLEX SUBUNIT 10"/>
    <property type="match status" value="1"/>
</dbReference>
<evidence type="ECO:0000256" key="1">
    <source>
        <dbReference type="SAM" id="SignalP"/>
    </source>
</evidence>
<name>A0A5N5T825_9CRUS</name>
<dbReference type="EMBL" id="SEYY01006821">
    <property type="protein sequence ID" value="KAB7502746.1"/>
    <property type="molecule type" value="Genomic_DNA"/>
</dbReference>
<dbReference type="AlphaFoldDB" id="A0A5N5T825"/>
<dbReference type="GO" id="GO:0034498">
    <property type="term" value="P:early endosome to Golgi transport"/>
    <property type="evidence" value="ECO:0007669"/>
    <property type="project" value="TreeGrafter"/>
</dbReference>
<feature type="domain" description="TRAPPC10/Trs130 C-terminal" evidence="2">
    <location>
        <begin position="37"/>
        <end position="241"/>
    </location>
</feature>